<feature type="chain" id="PRO_5034254049" evidence="2">
    <location>
        <begin position="28"/>
        <end position="361"/>
    </location>
</feature>
<dbReference type="PANTHER" id="PTHR45642:SF110">
    <property type="entry name" value="OS02G0101400 PROTEIN"/>
    <property type="match status" value="1"/>
</dbReference>
<feature type="signal peptide" evidence="2">
    <location>
        <begin position="1"/>
        <end position="27"/>
    </location>
</feature>
<sequence length="361" mass="39602">MQLSFSRAAHLALPILIHLSQLLLTLAQTINQTTPLVPAVIVFGDSIVDPGNNNAIKTIVKCNFPPYGVDFIGHKPTGRFCNGKIPTDFIASKLGVKELLPAYLGTALGPEDLLTGVSFASGGTGFDPLTSKVVSVISMTEQLELFKDYMEKVRAIAGAKRAEDILSRSLYVVCAGSDDVANTYFTTPFRRTNYDISSYVNLLLHSASNFLQELIHLGARKIGVTSIPPIGCVPSQRTLSGGILRNCAPGHNQMAELFNSGLAKEIRRLNTKHRGVKVVYIDIYSILLDMIERPNNYGFEVSTKGCCGTGDLEVSVLCNGLTSTICTDVSEYVFWDSYHPTEKAYEILVDWLYKNYITYLI</sequence>
<dbReference type="InterPro" id="IPR035669">
    <property type="entry name" value="SGNH_plant_lipase-like"/>
</dbReference>
<dbReference type="Gene3D" id="3.40.50.1110">
    <property type="entry name" value="SGNH hydrolase"/>
    <property type="match status" value="1"/>
</dbReference>
<dbReference type="CDD" id="cd01837">
    <property type="entry name" value="SGNH_plant_lipase_like"/>
    <property type="match status" value="1"/>
</dbReference>
<reference evidence="3" key="1">
    <citation type="journal article" date="2019" name="Nat. Commun.">
        <title>Genome-wide association mapping of date palm fruit traits.</title>
        <authorList>
            <person name="Hazzouri K.M."/>
            <person name="Gros-Balthazard M."/>
            <person name="Flowers J.M."/>
            <person name="Copetti D."/>
            <person name="Lemansour A."/>
            <person name="Lebrun M."/>
            <person name="Masmoudi K."/>
            <person name="Ferrand S."/>
            <person name="Dhar M.I."/>
            <person name="Fresquez Z.A."/>
            <person name="Rosas U."/>
            <person name="Zhang J."/>
            <person name="Talag J."/>
            <person name="Lee S."/>
            <person name="Kudrna D."/>
            <person name="Powell R.F."/>
            <person name="Leitch I.J."/>
            <person name="Krueger R.R."/>
            <person name="Wing R.A."/>
            <person name="Amiri K.M.A."/>
            <person name="Purugganan M.D."/>
        </authorList>
    </citation>
    <scope>NUCLEOTIDE SEQUENCE [LARGE SCALE GENOMIC DNA]</scope>
    <source>
        <strain evidence="3">cv. Khalas</strain>
    </source>
</reference>
<dbReference type="FunFam" id="3.40.50.1110:FF:000003">
    <property type="entry name" value="GDSL esterase/lipase APG"/>
    <property type="match status" value="1"/>
</dbReference>
<dbReference type="OrthoDB" id="1600564at2759"/>
<dbReference type="GO" id="GO:0016788">
    <property type="term" value="F:hydrolase activity, acting on ester bonds"/>
    <property type="evidence" value="ECO:0007669"/>
    <property type="project" value="InterPro"/>
</dbReference>
<organism evidence="3 4">
    <name type="scientific">Phoenix dactylifera</name>
    <name type="common">Date palm</name>
    <dbReference type="NCBI Taxonomy" id="42345"/>
    <lineage>
        <taxon>Eukaryota</taxon>
        <taxon>Viridiplantae</taxon>
        <taxon>Streptophyta</taxon>
        <taxon>Embryophyta</taxon>
        <taxon>Tracheophyta</taxon>
        <taxon>Spermatophyta</taxon>
        <taxon>Magnoliopsida</taxon>
        <taxon>Liliopsida</taxon>
        <taxon>Arecaceae</taxon>
        <taxon>Coryphoideae</taxon>
        <taxon>Phoeniceae</taxon>
        <taxon>Phoenix</taxon>
    </lineage>
</organism>
<evidence type="ECO:0000256" key="2">
    <source>
        <dbReference type="SAM" id="SignalP"/>
    </source>
</evidence>
<protein>
    <submittedName>
        <fullName evidence="4">GDSL esterase/lipase EXL3</fullName>
    </submittedName>
</protein>
<dbReference type="SUPFAM" id="SSF52266">
    <property type="entry name" value="SGNH hydrolase"/>
    <property type="match status" value="1"/>
</dbReference>
<dbReference type="KEGG" id="pda:103719595"/>
<keyword evidence="3" id="KW-1185">Reference proteome</keyword>
<dbReference type="PANTHER" id="PTHR45642">
    <property type="entry name" value="GDSL ESTERASE/LIPASE EXL3"/>
    <property type="match status" value="1"/>
</dbReference>
<evidence type="ECO:0000256" key="1">
    <source>
        <dbReference type="ARBA" id="ARBA00008668"/>
    </source>
</evidence>
<dbReference type="RefSeq" id="XP_008807138.1">
    <property type="nucleotide sequence ID" value="XM_008808916.4"/>
</dbReference>
<dbReference type="InterPro" id="IPR001087">
    <property type="entry name" value="GDSL"/>
</dbReference>
<evidence type="ECO:0000313" key="4">
    <source>
        <dbReference type="RefSeq" id="XP_008807138.1"/>
    </source>
</evidence>
<dbReference type="Pfam" id="PF00657">
    <property type="entry name" value="Lipase_GDSL"/>
    <property type="match status" value="1"/>
</dbReference>
<proteinExistence type="inferred from homology"/>
<keyword evidence="2" id="KW-0732">Signal</keyword>
<accession>A0A8B7CV93</accession>
<dbReference type="Proteomes" id="UP000228380">
    <property type="component" value="Chromosome 2"/>
</dbReference>
<evidence type="ECO:0000313" key="3">
    <source>
        <dbReference type="Proteomes" id="UP000228380"/>
    </source>
</evidence>
<dbReference type="GeneID" id="103719595"/>
<comment type="similarity">
    <text evidence="1">Belongs to the 'GDSL' lipolytic enzyme family.</text>
</comment>
<dbReference type="InterPro" id="IPR050592">
    <property type="entry name" value="GDSL_lipolytic_enzyme"/>
</dbReference>
<dbReference type="InterPro" id="IPR036514">
    <property type="entry name" value="SGNH_hydro_sf"/>
</dbReference>
<reference evidence="4" key="2">
    <citation type="submission" date="2025-08" db="UniProtKB">
        <authorList>
            <consortium name="RefSeq"/>
        </authorList>
    </citation>
    <scope>IDENTIFICATION</scope>
    <source>
        <tissue evidence="4">Young leaves</tissue>
    </source>
</reference>
<gene>
    <name evidence="4" type="primary">LOC103719595</name>
</gene>
<name>A0A8B7CV93_PHODC</name>
<dbReference type="AlphaFoldDB" id="A0A8B7CV93"/>